<dbReference type="Gene3D" id="1.20.1250.20">
    <property type="entry name" value="MFS general substrate transporter like domains"/>
    <property type="match status" value="1"/>
</dbReference>
<evidence type="ECO:0000256" key="1">
    <source>
        <dbReference type="ARBA" id="ARBA00004128"/>
    </source>
</evidence>
<evidence type="ECO:0000256" key="8">
    <source>
        <dbReference type="ARBA" id="ARBA00023006"/>
    </source>
</evidence>
<proteinExistence type="inferred from homology"/>
<evidence type="ECO:0000256" key="6">
    <source>
        <dbReference type="ARBA" id="ARBA00022970"/>
    </source>
</evidence>
<feature type="transmembrane region" description="Helical" evidence="10">
    <location>
        <begin position="122"/>
        <end position="141"/>
    </location>
</feature>
<dbReference type="CDD" id="cd17483">
    <property type="entry name" value="MFS_Atg22_like"/>
    <property type="match status" value="1"/>
</dbReference>
<dbReference type="SUPFAM" id="SSF103473">
    <property type="entry name" value="MFS general substrate transporter"/>
    <property type="match status" value="1"/>
</dbReference>
<feature type="transmembrane region" description="Helical" evidence="10">
    <location>
        <begin position="432"/>
        <end position="449"/>
    </location>
</feature>
<dbReference type="InterPro" id="IPR036259">
    <property type="entry name" value="MFS_trans_sf"/>
</dbReference>
<dbReference type="PANTHER" id="PTHR23519">
    <property type="entry name" value="AUTOPHAGY-RELATED PROTEIN 22"/>
    <property type="match status" value="1"/>
</dbReference>
<evidence type="ECO:0000256" key="7">
    <source>
        <dbReference type="ARBA" id="ARBA00022989"/>
    </source>
</evidence>
<feature type="transmembrane region" description="Helical" evidence="10">
    <location>
        <begin position="461"/>
        <end position="485"/>
    </location>
</feature>
<comment type="function">
    <text evidence="10">Vacuolar effluxer which mediate the efflux of amino acids resulting from autophagic degradation. The release of autophagic amino acids allows the maintenance of protein synthesis and viability during nitrogen starvation.</text>
</comment>
<dbReference type="Proteomes" id="UP000624404">
    <property type="component" value="Unassembled WGS sequence"/>
</dbReference>
<evidence type="ECO:0000256" key="10">
    <source>
        <dbReference type="RuleBase" id="RU363073"/>
    </source>
</evidence>
<keyword evidence="8 10" id="KW-0072">Autophagy</keyword>
<dbReference type="PANTHER" id="PTHR23519:SF4">
    <property type="entry name" value="AUTOPHAGY-RELATED PROTEIN"/>
    <property type="match status" value="1"/>
</dbReference>
<evidence type="ECO:0000256" key="9">
    <source>
        <dbReference type="ARBA" id="ARBA00023136"/>
    </source>
</evidence>
<keyword evidence="3 10" id="KW-0813">Transport</keyword>
<evidence type="ECO:0000313" key="12">
    <source>
        <dbReference type="Proteomes" id="UP000624404"/>
    </source>
</evidence>
<dbReference type="AlphaFoldDB" id="A0A8H2ZU05"/>
<evidence type="ECO:0000256" key="3">
    <source>
        <dbReference type="ARBA" id="ARBA00022448"/>
    </source>
</evidence>
<evidence type="ECO:0000313" key="11">
    <source>
        <dbReference type="EMBL" id="CAD6448436.1"/>
    </source>
</evidence>
<feature type="transmembrane region" description="Helical" evidence="10">
    <location>
        <begin position="333"/>
        <end position="356"/>
    </location>
</feature>
<keyword evidence="5 10" id="KW-0812">Transmembrane</keyword>
<keyword evidence="9 10" id="KW-0472">Membrane</keyword>
<sequence>MNSLEISRTDDHTIRANGDETNLDDTKTDRMKHSLDKYEKLFGIDEESSNQPSTTRMELWSYYLYYNGNNGVGPANYSQTLFQSALNNAGWDPAITPIKTGNCTTGGCVIPWGYGTRSVSSVVLLANGICFSIMTIIFVVFGSVADYSNFGKWILLLLTVVGWAFQYGMIAITKPDQWPTAMVLYIISYISYGTTLVFYYSLFPRLARYMPHVRKAREEDLKDNKINQDEYDKIESMERNHISNISTVHASIGYVLVLALSLSVLIPLRGHLFANNLALCLTNSYWLVLGLPWFIFQQSRTGPPIPKGSSFWTIGLKQVYHAIREIRHLPRTFTYLLASFMLADGFNTTITLIFIIQNEVISFSFLQLSYLGLSQAATSTVSTFAFWYIQQYFGIRTKSMFIVTNVFSVLIPLYGVIGLWSDKVGYHRVYDFWIYNIVFGLFQAPYYAYSQTMMSEVTPRGYEGMFFGLFGITNRASSIIGPYVIQAIINNTNNNWMGFPFLFALCTFASILIWFVDVEKGREDCRRYVEERKVVHERQAITSTIPLPVQTQNDP</sequence>
<feature type="transmembrane region" description="Helical" evidence="10">
    <location>
        <begin position="401"/>
        <end position="420"/>
    </location>
</feature>
<keyword evidence="6 10" id="KW-0029">Amino-acid transport</keyword>
<dbReference type="InterPro" id="IPR024671">
    <property type="entry name" value="Atg22-like"/>
</dbReference>
<keyword evidence="12" id="KW-1185">Reference proteome</keyword>
<gene>
    <name evidence="11" type="ORF">SCLTRI_LOCUS8227</name>
</gene>
<feature type="transmembrane region" description="Helical" evidence="10">
    <location>
        <begin position="153"/>
        <end position="170"/>
    </location>
</feature>
<accession>A0A8H2ZU05</accession>
<feature type="transmembrane region" description="Helical" evidence="10">
    <location>
        <begin position="247"/>
        <end position="266"/>
    </location>
</feature>
<dbReference type="GO" id="GO:0005774">
    <property type="term" value="C:vacuolar membrane"/>
    <property type="evidence" value="ECO:0007669"/>
    <property type="project" value="UniProtKB-SubCell"/>
</dbReference>
<dbReference type="GO" id="GO:0006914">
    <property type="term" value="P:autophagy"/>
    <property type="evidence" value="ECO:0007669"/>
    <property type="project" value="UniProtKB-KW"/>
</dbReference>
<protein>
    <recommendedName>
        <fullName evidence="10">Autophagy-related protein</fullName>
    </recommendedName>
</protein>
<keyword evidence="7 10" id="KW-1133">Transmembrane helix</keyword>
<comment type="subcellular location">
    <subcellularLocation>
        <location evidence="1 10">Vacuole membrane</location>
        <topology evidence="1 10">Multi-pass membrane protein</topology>
    </subcellularLocation>
</comment>
<name>A0A8H2ZU05_9HELO</name>
<organism evidence="11 12">
    <name type="scientific">Sclerotinia trifoliorum</name>
    <dbReference type="NCBI Taxonomy" id="28548"/>
    <lineage>
        <taxon>Eukaryota</taxon>
        <taxon>Fungi</taxon>
        <taxon>Dikarya</taxon>
        <taxon>Ascomycota</taxon>
        <taxon>Pezizomycotina</taxon>
        <taxon>Leotiomycetes</taxon>
        <taxon>Helotiales</taxon>
        <taxon>Sclerotiniaceae</taxon>
        <taxon>Sclerotinia</taxon>
    </lineage>
</organism>
<dbReference type="EMBL" id="CAJHIA010000030">
    <property type="protein sequence ID" value="CAD6448436.1"/>
    <property type="molecule type" value="Genomic_DNA"/>
</dbReference>
<comment type="similarity">
    <text evidence="2 10">Belongs to the ATG22 family.</text>
</comment>
<comment type="caution">
    <text evidence="11">The sequence shown here is derived from an EMBL/GenBank/DDBJ whole genome shotgun (WGS) entry which is preliminary data.</text>
</comment>
<evidence type="ECO:0000256" key="2">
    <source>
        <dbReference type="ARBA" id="ARBA00006978"/>
    </source>
</evidence>
<dbReference type="OrthoDB" id="42657at2759"/>
<feature type="transmembrane region" description="Helical" evidence="10">
    <location>
        <begin position="497"/>
        <end position="516"/>
    </location>
</feature>
<dbReference type="Pfam" id="PF11700">
    <property type="entry name" value="ATG22"/>
    <property type="match status" value="1"/>
</dbReference>
<feature type="transmembrane region" description="Helical" evidence="10">
    <location>
        <begin position="272"/>
        <end position="296"/>
    </location>
</feature>
<dbReference type="InterPro" id="IPR044738">
    <property type="entry name" value="Atg22"/>
</dbReference>
<evidence type="ECO:0000256" key="5">
    <source>
        <dbReference type="ARBA" id="ARBA00022692"/>
    </source>
</evidence>
<dbReference type="GO" id="GO:0032974">
    <property type="term" value="P:amino acid transmembrane export from vacuole"/>
    <property type="evidence" value="ECO:0007669"/>
    <property type="project" value="InterPro"/>
</dbReference>
<feature type="transmembrane region" description="Helical" evidence="10">
    <location>
        <begin position="368"/>
        <end position="389"/>
    </location>
</feature>
<evidence type="ECO:0000256" key="4">
    <source>
        <dbReference type="ARBA" id="ARBA00022554"/>
    </source>
</evidence>
<keyword evidence="4 10" id="KW-0926">Vacuole</keyword>
<feature type="transmembrane region" description="Helical" evidence="10">
    <location>
        <begin position="182"/>
        <end position="202"/>
    </location>
</feature>
<reference evidence="11" key="1">
    <citation type="submission" date="2020-10" db="EMBL/GenBank/DDBJ databases">
        <authorList>
            <person name="Kusch S."/>
        </authorList>
    </citation>
    <scope>NUCLEOTIDE SEQUENCE</scope>
    <source>
        <strain evidence="11">SwB9</strain>
    </source>
</reference>
<dbReference type="InterPro" id="IPR050495">
    <property type="entry name" value="ATG22/LtaA_families"/>
</dbReference>